<dbReference type="STRING" id="1765967.BW247_13930"/>
<evidence type="ECO:0008006" key="3">
    <source>
        <dbReference type="Google" id="ProtNLM"/>
    </source>
</evidence>
<dbReference type="OrthoDB" id="5783548at2"/>
<sequence>MLTLTDLPPDAAHALLRDYGLELVRVAPGTTIPGSYWGEPEAGLIGTQVYARPDTPAHSLLHESCHAICMDAERRAQLHTDAGGTEQEENAVCYLQILLAERLPGLTRARLMHDMDTWGYSFRLGSAADWFEQDATDARDWLLRHGLIDAQERAVIRLRT</sequence>
<dbReference type="EMBL" id="CP019434">
    <property type="protein sequence ID" value="APZ44726.1"/>
    <property type="molecule type" value="Genomic_DNA"/>
</dbReference>
<organism evidence="1 2">
    <name type="scientific">Acidihalobacter ferrooxydans</name>
    <dbReference type="NCBI Taxonomy" id="1765967"/>
    <lineage>
        <taxon>Bacteria</taxon>
        <taxon>Pseudomonadati</taxon>
        <taxon>Pseudomonadota</taxon>
        <taxon>Gammaproteobacteria</taxon>
        <taxon>Chromatiales</taxon>
        <taxon>Ectothiorhodospiraceae</taxon>
        <taxon>Acidihalobacter</taxon>
    </lineage>
</organism>
<dbReference type="Proteomes" id="UP000243807">
    <property type="component" value="Chromosome"/>
</dbReference>
<proteinExistence type="predicted"/>
<dbReference type="AlphaFoldDB" id="A0A1P8ULL4"/>
<evidence type="ECO:0000313" key="1">
    <source>
        <dbReference type="EMBL" id="APZ44726.1"/>
    </source>
</evidence>
<evidence type="ECO:0000313" key="2">
    <source>
        <dbReference type="Proteomes" id="UP000243807"/>
    </source>
</evidence>
<dbReference type="KEGG" id="afy:BW247_13930"/>
<accession>A0A1P8ULL4</accession>
<keyword evidence="2" id="KW-1185">Reference proteome</keyword>
<protein>
    <recommendedName>
        <fullName evidence="3">IrrE N-terminal-like domain-containing protein</fullName>
    </recommendedName>
</protein>
<gene>
    <name evidence="1" type="ORF">BW247_13930</name>
</gene>
<name>A0A1P8ULL4_9GAMM</name>
<reference evidence="1 2" key="1">
    <citation type="submission" date="2017-01" db="EMBL/GenBank/DDBJ databases">
        <title>Draft sequence of Acidihalobacter ferrooxidans strain DSM 14175 (strain V8).</title>
        <authorList>
            <person name="Khaleque H.N."/>
            <person name="Ramsay J.P."/>
            <person name="Murphy R.J.T."/>
            <person name="Kaksonen A.H."/>
            <person name="Boxall N.J."/>
            <person name="Watkin E.L.J."/>
        </authorList>
    </citation>
    <scope>NUCLEOTIDE SEQUENCE [LARGE SCALE GENOMIC DNA]</scope>
    <source>
        <strain evidence="1 2">V8</strain>
    </source>
</reference>
<dbReference type="RefSeq" id="WP_076838634.1">
    <property type="nucleotide sequence ID" value="NZ_CP019434.1"/>
</dbReference>